<dbReference type="PANTHER" id="PTHR12149:SF8">
    <property type="entry name" value="PROTEIN-RIBULOSAMINE 3-KINASE"/>
    <property type="match status" value="1"/>
</dbReference>
<gene>
    <name evidence="3" type="ORF">HO133_003123</name>
</gene>
<name>A0A8H6CC55_9LECA</name>
<comment type="catalytic activity">
    <reaction evidence="2">
        <text>N(6)-D-ribulosyl-L-lysyl-[protein] + ATP = N(6)-(3-O-phospho-D-ribulosyl)-L-lysyl-[protein] + ADP + H(+)</text>
        <dbReference type="Rhea" id="RHEA:48432"/>
        <dbReference type="Rhea" id="RHEA-COMP:12103"/>
        <dbReference type="Rhea" id="RHEA-COMP:12104"/>
        <dbReference type="ChEBI" id="CHEBI:15378"/>
        <dbReference type="ChEBI" id="CHEBI:30616"/>
        <dbReference type="ChEBI" id="CHEBI:90418"/>
        <dbReference type="ChEBI" id="CHEBI:90420"/>
        <dbReference type="ChEBI" id="CHEBI:456216"/>
        <dbReference type="EC" id="2.7.1.172"/>
    </reaction>
    <physiologicalReaction direction="left-to-right" evidence="2">
        <dbReference type="Rhea" id="RHEA:48433"/>
    </physiologicalReaction>
</comment>
<keyword evidence="4" id="KW-1185">Reference proteome</keyword>
<dbReference type="Gene3D" id="3.90.1200.10">
    <property type="match status" value="1"/>
</dbReference>
<dbReference type="InterPro" id="IPR016477">
    <property type="entry name" value="Fructo-/Ketosamine-3-kinase"/>
</dbReference>
<dbReference type="InterPro" id="IPR011009">
    <property type="entry name" value="Kinase-like_dom_sf"/>
</dbReference>
<protein>
    <recommendedName>
        <fullName evidence="1">protein-ribulosamine 3-kinase</fullName>
        <ecNumber evidence="1">2.7.1.172</ecNumber>
    </recommendedName>
</protein>
<dbReference type="EC" id="2.7.1.172" evidence="1"/>
<dbReference type="GO" id="GO:0102193">
    <property type="term" value="F:protein-ribulosamine 3-kinase activity"/>
    <property type="evidence" value="ECO:0007669"/>
    <property type="project" value="UniProtKB-EC"/>
</dbReference>
<reference evidence="3 4" key="1">
    <citation type="journal article" date="2020" name="Genomics">
        <title>Complete, high-quality genomes from long-read metagenomic sequencing of two wolf lichen thalli reveals enigmatic genome architecture.</title>
        <authorList>
            <person name="McKenzie S.K."/>
            <person name="Walston R.F."/>
            <person name="Allen J.L."/>
        </authorList>
    </citation>
    <scope>NUCLEOTIDE SEQUENCE [LARGE SCALE GENOMIC DNA]</scope>
    <source>
        <strain evidence="3">WasteWater1</strain>
    </source>
</reference>
<evidence type="ECO:0000313" key="4">
    <source>
        <dbReference type="Proteomes" id="UP000593566"/>
    </source>
</evidence>
<organism evidence="3 4">
    <name type="scientific">Letharia lupina</name>
    <dbReference type="NCBI Taxonomy" id="560253"/>
    <lineage>
        <taxon>Eukaryota</taxon>
        <taxon>Fungi</taxon>
        <taxon>Dikarya</taxon>
        <taxon>Ascomycota</taxon>
        <taxon>Pezizomycotina</taxon>
        <taxon>Lecanoromycetes</taxon>
        <taxon>OSLEUM clade</taxon>
        <taxon>Lecanoromycetidae</taxon>
        <taxon>Lecanorales</taxon>
        <taxon>Lecanorineae</taxon>
        <taxon>Parmeliaceae</taxon>
        <taxon>Letharia</taxon>
    </lineage>
</organism>
<proteinExistence type="predicted"/>
<evidence type="ECO:0000256" key="1">
    <source>
        <dbReference type="ARBA" id="ARBA00011961"/>
    </source>
</evidence>
<evidence type="ECO:0000256" key="2">
    <source>
        <dbReference type="ARBA" id="ARBA00048655"/>
    </source>
</evidence>
<evidence type="ECO:0000313" key="3">
    <source>
        <dbReference type="EMBL" id="KAF6220690.1"/>
    </source>
</evidence>
<dbReference type="Pfam" id="PF03881">
    <property type="entry name" value="Fructosamin_kin"/>
    <property type="match status" value="1"/>
</dbReference>
<sequence>MSGTVHTLLQCPQPGASSAIDGDFPVDENVTAHLPEGARVLSAHRYGSSAWTITARITTELADGSVKKFFLKCATEDAGHAMMEGEYWAMMELYKTIPAGIPKPLARGKFQTEIPATYFFLCEFAEMSNQVPDPDRLCALITELHRKSVSPTGKFGFHVRTCNGRTPQATEWDSSWTSFFSKFMIHVMAEDFKTNGSWPELERTGARIVSQVIPRLVGVLETEGRSVKPCLIHADLWEGNTGTSYETGDIILFDAGSYYAHNEMEIADWRCPYNKVNSKIYTKTYLRNYGMSEPAEEWDDRNRLYSTYYDVVYSVNHMLQGRSVRQM</sequence>
<dbReference type="EMBL" id="JACCJB010000016">
    <property type="protein sequence ID" value="KAF6220690.1"/>
    <property type="molecule type" value="Genomic_DNA"/>
</dbReference>
<dbReference type="Proteomes" id="UP000593566">
    <property type="component" value="Unassembled WGS sequence"/>
</dbReference>
<accession>A0A8H6CC55</accession>
<dbReference type="RefSeq" id="XP_037150125.1">
    <property type="nucleotide sequence ID" value="XM_037294047.1"/>
</dbReference>
<dbReference type="GeneID" id="59331535"/>
<dbReference type="AlphaFoldDB" id="A0A8H6CC55"/>
<dbReference type="SUPFAM" id="SSF56112">
    <property type="entry name" value="Protein kinase-like (PK-like)"/>
    <property type="match status" value="1"/>
</dbReference>
<dbReference type="PANTHER" id="PTHR12149">
    <property type="entry name" value="FRUCTOSAMINE 3 KINASE-RELATED PROTEIN"/>
    <property type="match status" value="1"/>
</dbReference>
<comment type="caution">
    <text evidence="3">The sequence shown here is derived from an EMBL/GenBank/DDBJ whole genome shotgun (WGS) entry which is preliminary data.</text>
</comment>